<evidence type="ECO:0000256" key="2">
    <source>
        <dbReference type="ARBA" id="ARBA00023015"/>
    </source>
</evidence>
<dbReference type="RefSeq" id="WP_394828757.1">
    <property type="nucleotide sequence ID" value="NZ_CP089984.1"/>
</dbReference>
<dbReference type="SUPFAM" id="SSF53850">
    <property type="entry name" value="Periplasmic binding protein-like II"/>
    <property type="match status" value="1"/>
</dbReference>
<comment type="similarity">
    <text evidence="1">Belongs to the LysR transcriptional regulatory family.</text>
</comment>
<dbReference type="EMBL" id="CP089984">
    <property type="protein sequence ID" value="WXB19133.1"/>
    <property type="molecule type" value="Genomic_DNA"/>
</dbReference>
<gene>
    <name evidence="6" type="ORF">LZC94_18075</name>
</gene>
<dbReference type="Proteomes" id="UP001370348">
    <property type="component" value="Chromosome"/>
</dbReference>
<accession>A0ABZ2M9E6</accession>
<dbReference type="InterPro" id="IPR000847">
    <property type="entry name" value="LysR_HTH_N"/>
</dbReference>
<evidence type="ECO:0000256" key="3">
    <source>
        <dbReference type="ARBA" id="ARBA00023125"/>
    </source>
</evidence>
<reference evidence="6 7" key="1">
    <citation type="submission" date="2021-12" db="EMBL/GenBank/DDBJ databases">
        <title>Discovery of the Pendulisporaceae a myxobacterial family with distinct sporulation behavior and unique specialized metabolism.</title>
        <authorList>
            <person name="Garcia R."/>
            <person name="Popoff A."/>
            <person name="Bader C.D."/>
            <person name="Loehr J."/>
            <person name="Walesch S."/>
            <person name="Walt C."/>
            <person name="Boldt J."/>
            <person name="Bunk B."/>
            <person name="Haeckl F.J.F.P.J."/>
            <person name="Gunesch A.P."/>
            <person name="Birkelbach J."/>
            <person name="Nuebel U."/>
            <person name="Pietschmann T."/>
            <person name="Bach T."/>
            <person name="Mueller R."/>
        </authorList>
    </citation>
    <scope>NUCLEOTIDE SEQUENCE [LARGE SCALE GENOMIC DNA]</scope>
    <source>
        <strain evidence="6 7">MSr11954</strain>
    </source>
</reference>
<dbReference type="PANTHER" id="PTHR30537:SF5">
    <property type="entry name" value="HTH-TYPE TRANSCRIPTIONAL ACTIVATOR TTDR-RELATED"/>
    <property type="match status" value="1"/>
</dbReference>
<protein>
    <submittedName>
        <fullName evidence="6">LysR family transcriptional regulator</fullName>
    </submittedName>
</protein>
<sequence length="304" mass="32870">MIAVDELPSLALFARVVHHRSFSAAAEETGLAKSVVSRRVARLEKALGVRLLRRSTRTLSVTDEGLRVYEHAAALVAAATAAEQSVGPTVKRVQGVLRVNAPVTFAQMHLADAAAAFLAAYPEVELHLSTDNRAVDVVEDGFDVVVRIGQLRDSGLAARKLASDRLVVCGAPEYLARAGEPKTPDELLQHNCMHYEVVAHAAEWRFRGPGGAVIVPARGNFATTDGTVLCRAARAGLGLAVAPSFMVARDVAEGRLRTVLQDYPCSDIGIYALVAHRTYLPPRVRAFIDFLARRFARVRWSDAS</sequence>
<dbReference type="InterPro" id="IPR058163">
    <property type="entry name" value="LysR-type_TF_proteobact-type"/>
</dbReference>
<keyword evidence="2" id="KW-0805">Transcription regulation</keyword>
<dbReference type="Pfam" id="PF03466">
    <property type="entry name" value="LysR_substrate"/>
    <property type="match status" value="1"/>
</dbReference>
<dbReference type="Pfam" id="PF00126">
    <property type="entry name" value="HTH_1"/>
    <property type="match status" value="1"/>
</dbReference>
<dbReference type="Gene3D" id="1.10.10.10">
    <property type="entry name" value="Winged helix-like DNA-binding domain superfamily/Winged helix DNA-binding domain"/>
    <property type="match status" value="1"/>
</dbReference>
<evidence type="ECO:0000259" key="5">
    <source>
        <dbReference type="PROSITE" id="PS50931"/>
    </source>
</evidence>
<dbReference type="SUPFAM" id="SSF46785">
    <property type="entry name" value="Winged helix' DNA-binding domain"/>
    <property type="match status" value="1"/>
</dbReference>
<dbReference type="Gene3D" id="3.40.190.290">
    <property type="match status" value="1"/>
</dbReference>
<keyword evidence="4" id="KW-0804">Transcription</keyword>
<dbReference type="PROSITE" id="PS50931">
    <property type="entry name" value="HTH_LYSR"/>
    <property type="match status" value="1"/>
</dbReference>
<feature type="domain" description="HTH lysR-type" evidence="5">
    <location>
        <begin position="5"/>
        <end position="62"/>
    </location>
</feature>
<proteinExistence type="inferred from homology"/>
<name>A0ABZ2M9E6_9BACT</name>
<organism evidence="6 7">
    <name type="scientific">Pendulispora albinea</name>
    <dbReference type="NCBI Taxonomy" id="2741071"/>
    <lineage>
        <taxon>Bacteria</taxon>
        <taxon>Pseudomonadati</taxon>
        <taxon>Myxococcota</taxon>
        <taxon>Myxococcia</taxon>
        <taxon>Myxococcales</taxon>
        <taxon>Sorangiineae</taxon>
        <taxon>Pendulisporaceae</taxon>
        <taxon>Pendulispora</taxon>
    </lineage>
</organism>
<dbReference type="CDD" id="cd08422">
    <property type="entry name" value="PBP2_CrgA_like"/>
    <property type="match status" value="1"/>
</dbReference>
<keyword evidence="3" id="KW-0238">DNA-binding</keyword>
<dbReference type="InterPro" id="IPR036388">
    <property type="entry name" value="WH-like_DNA-bd_sf"/>
</dbReference>
<evidence type="ECO:0000256" key="1">
    <source>
        <dbReference type="ARBA" id="ARBA00009437"/>
    </source>
</evidence>
<dbReference type="InterPro" id="IPR005119">
    <property type="entry name" value="LysR_subst-bd"/>
</dbReference>
<evidence type="ECO:0000256" key="4">
    <source>
        <dbReference type="ARBA" id="ARBA00023163"/>
    </source>
</evidence>
<evidence type="ECO:0000313" key="7">
    <source>
        <dbReference type="Proteomes" id="UP001370348"/>
    </source>
</evidence>
<dbReference type="PANTHER" id="PTHR30537">
    <property type="entry name" value="HTH-TYPE TRANSCRIPTIONAL REGULATOR"/>
    <property type="match status" value="1"/>
</dbReference>
<evidence type="ECO:0000313" key="6">
    <source>
        <dbReference type="EMBL" id="WXB19133.1"/>
    </source>
</evidence>
<keyword evidence="7" id="KW-1185">Reference proteome</keyword>
<dbReference type="InterPro" id="IPR036390">
    <property type="entry name" value="WH_DNA-bd_sf"/>
</dbReference>